<proteinExistence type="predicted"/>
<dbReference type="PROSITE" id="PS50082">
    <property type="entry name" value="WD_REPEATS_2"/>
    <property type="match status" value="6"/>
</dbReference>
<evidence type="ECO:0000256" key="3">
    <source>
        <dbReference type="PROSITE-ProRule" id="PRU00221"/>
    </source>
</evidence>
<gene>
    <name evidence="5" type="ORF">J8F10_06080</name>
</gene>
<feature type="repeat" description="WD" evidence="3">
    <location>
        <begin position="96"/>
        <end position="130"/>
    </location>
</feature>
<dbReference type="SUPFAM" id="SSF50998">
    <property type="entry name" value="Quinoprotein alcohol dehydrogenase-like"/>
    <property type="match status" value="1"/>
</dbReference>
<organism evidence="5 6">
    <name type="scientific">Gemmata palustris</name>
    <dbReference type="NCBI Taxonomy" id="2822762"/>
    <lineage>
        <taxon>Bacteria</taxon>
        <taxon>Pseudomonadati</taxon>
        <taxon>Planctomycetota</taxon>
        <taxon>Planctomycetia</taxon>
        <taxon>Gemmatales</taxon>
        <taxon>Gemmataceae</taxon>
        <taxon>Gemmata</taxon>
    </lineage>
</organism>
<dbReference type="PANTHER" id="PTHR19848">
    <property type="entry name" value="WD40 REPEAT PROTEIN"/>
    <property type="match status" value="1"/>
</dbReference>
<protein>
    <recommendedName>
        <fullName evidence="7">WD40 repeat domain-containing protein</fullName>
    </recommendedName>
</protein>
<dbReference type="SUPFAM" id="SSF50978">
    <property type="entry name" value="WD40 repeat-like"/>
    <property type="match status" value="1"/>
</dbReference>
<dbReference type="InterPro" id="IPR001680">
    <property type="entry name" value="WD40_rpt"/>
</dbReference>
<feature type="repeat" description="WD" evidence="3">
    <location>
        <begin position="308"/>
        <end position="349"/>
    </location>
</feature>
<reference evidence="5 6" key="1">
    <citation type="submission" date="2021-04" db="EMBL/GenBank/DDBJ databases">
        <authorList>
            <person name="Ivanova A."/>
        </authorList>
    </citation>
    <scope>NUCLEOTIDE SEQUENCE [LARGE SCALE GENOMIC DNA]</scope>
    <source>
        <strain evidence="5 6">G18</strain>
    </source>
</reference>
<dbReference type="InterPro" id="IPR011047">
    <property type="entry name" value="Quinoprotein_ADH-like_sf"/>
</dbReference>
<comment type="caution">
    <text evidence="5">The sequence shown here is derived from an EMBL/GenBank/DDBJ whole genome shotgun (WGS) entry which is preliminary data.</text>
</comment>
<dbReference type="InterPro" id="IPR020472">
    <property type="entry name" value="WD40_PAC1"/>
</dbReference>
<keyword evidence="6" id="KW-1185">Reference proteome</keyword>
<evidence type="ECO:0000313" key="5">
    <source>
        <dbReference type="EMBL" id="MBP3954850.1"/>
    </source>
</evidence>
<dbReference type="InterPro" id="IPR036322">
    <property type="entry name" value="WD40_repeat_dom_sf"/>
</dbReference>
<keyword evidence="1 3" id="KW-0853">WD repeat</keyword>
<evidence type="ECO:0008006" key="7">
    <source>
        <dbReference type="Google" id="ProtNLM"/>
    </source>
</evidence>
<dbReference type="Gene3D" id="2.130.10.10">
    <property type="entry name" value="YVTN repeat-like/Quinoprotein amine dehydrogenase"/>
    <property type="match status" value="4"/>
</dbReference>
<sequence length="849" mass="91542">MRSLTRKLSLVGVLACYLASGFRAEAAEPPLDEPLPEGAVARLGTTRLRHGHYVCAVAFSPDGKLLASGGYDYTLNVWEVATGKRLWTAPEQGYYVTSVAFSPDGKTLASTAQVKSAQLWEATTGKKLLSLDGHTDVIQSLCFAPDGKTVATASHDRSVRLWDPTTGKERYQFKQHQQKVYCVAFAPDGKTIASADSADIAGVGQTEEKDGNCTILLWDPAVGKVRHQMPKAHLGWVYDLAFSPDGQTLASASPYRGCLWDVAGGKLIDRFADRTNKVAFAPDGKSIAWCKDGVRLYNAATGQERRPFRVYNPWLMCLTFSPDGQHIAAGGADGLVYLWKAASGEEAVKRPGHRFHIHAATISPDGQLIATGSDDATVRVWGTATGQELRTFSLSDDYSLWGGQFGYNLSHTGPTGVGAVRFSSDGELVAATTPWRTAVWEVNTGRAVLKRDQGGTALAMTAGKTLAFAARREGEVQVWNLTTGKEIRRLRPQGPDSRDVVVSALTFSPDGNILATGSSPGHYRERGESTETIHFWDIETGKEVRKFRPDKSPPSALFFSPDGEVLASAAPGEPPVQFWSVQAGQELRGLGARQERNRRDPGLVAFSSDGRLMATRGKVGIVVSEVASGKEVLQLLGAPGAVTTALAFFPNGRNLLSGSTDTTGLIWDLVPERGVLEKKAKTLGAKDLDQLWSDLAGDDAAGAHRAVWTLVLAREPAVALLKERLRATPGPDPNRISGLITDLDSDKLATRQAAAKELLTFGAGAEEALFKALRNKPTLELRKRIEGLLAELRQRPLASDELRQGRAVQVLELLGTAEARNVLQPLAQAAGESRLRRDAQAALKRLSAR</sequence>
<feature type="chain" id="PRO_5045639343" description="WD40 repeat domain-containing protein" evidence="4">
    <location>
        <begin position="27"/>
        <end position="849"/>
    </location>
</feature>
<keyword evidence="2" id="KW-0677">Repeat</keyword>
<dbReference type="RefSeq" id="WP_210652961.1">
    <property type="nucleotide sequence ID" value="NZ_JAGKQQ010000001.1"/>
</dbReference>
<feature type="repeat" description="WD" evidence="3">
    <location>
        <begin position="131"/>
        <end position="172"/>
    </location>
</feature>
<evidence type="ECO:0000313" key="6">
    <source>
        <dbReference type="Proteomes" id="UP000676565"/>
    </source>
</evidence>
<keyword evidence="4" id="KW-0732">Signal</keyword>
<accession>A0ABS5BMA6</accession>
<feature type="repeat" description="WD" evidence="3">
    <location>
        <begin position="350"/>
        <end position="391"/>
    </location>
</feature>
<dbReference type="PRINTS" id="PR00320">
    <property type="entry name" value="GPROTEINBRPT"/>
</dbReference>
<feature type="signal peptide" evidence="4">
    <location>
        <begin position="1"/>
        <end position="26"/>
    </location>
</feature>
<name>A0ABS5BMA6_9BACT</name>
<evidence type="ECO:0000256" key="2">
    <source>
        <dbReference type="ARBA" id="ARBA00022737"/>
    </source>
</evidence>
<feature type="repeat" description="WD" evidence="3">
    <location>
        <begin position="47"/>
        <end position="88"/>
    </location>
</feature>
<dbReference type="Proteomes" id="UP000676565">
    <property type="component" value="Unassembled WGS sequence"/>
</dbReference>
<evidence type="ECO:0000256" key="1">
    <source>
        <dbReference type="ARBA" id="ARBA00022574"/>
    </source>
</evidence>
<dbReference type="PROSITE" id="PS00678">
    <property type="entry name" value="WD_REPEATS_1"/>
    <property type="match status" value="1"/>
</dbReference>
<dbReference type="InterPro" id="IPR019775">
    <property type="entry name" value="WD40_repeat_CS"/>
</dbReference>
<dbReference type="EMBL" id="JAGKQQ010000001">
    <property type="protein sequence ID" value="MBP3954850.1"/>
    <property type="molecule type" value="Genomic_DNA"/>
</dbReference>
<dbReference type="CDD" id="cd00200">
    <property type="entry name" value="WD40"/>
    <property type="match status" value="2"/>
</dbReference>
<dbReference type="PROSITE" id="PS50294">
    <property type="entry name" value="WD_REPEATS_REGION"/>
    <property type="match status" value="4"/>
</dbReference>
<dbReference type="SMART" id="SM00320">
    <property type="entry name" value="WD40"/>
    <property type="match status" value="12"/>
</dbReference>
<dbReference type="PANTHER" id="PTHR19848:SF8">
    <property type="entry name" value="F-BOX AND WD REPEAT DOMAIN CONTAINING 7"/>
    <property type="match status" value="1"/>
</dbReference>
<evidence type="ECO:0000256" key="4">
    <source>
        <dbReference type="SAM" id="SignalP"/>
    </source>
</evidence>
<feature type="repeat" description="WD" evidence="3">
    <location>
        <begin position="636"/>
        <end position="669"/>
    </location>
</feature>
<dbReference type="Pfam" id="PF00400">
    <property type="entry name" value="WD40"/>
    <property type="match status" value="9"/>
</dbReference>
<dbReference type="InterPro" id="IPR015943">
    <property type="entry name" value="WD40/YVTN_repeat-like_dom_sf"/>
</dbReference>